<comment type="caution">
    <text evidence="1">The sequence shown here is derived from an EMBL/GenBank/DDBJ whole genome shotgun (WGS) entry which is preliminary data.</text>
</comment>
<evidence type="ECO:0000313" key="2">
    <source>
        <dbReference type="Proteomes" id="UP001472677"/>
    </source>
</evidence>
<gene>
    <name evidence="1" type="ORF">V6N12_074935</name>
</gene>
<reference evidence="1 2" key="1">
    <citation type="journal article" date="2024" name="G3 (Bethesda)">
        <title>Genome assembly of Hibiscus sabdariffa L. provides insights into metabolisms of medicinal natural products.</title>
        <authorList>
            <person name="Kim T."/>
        </authorList>
    </citation>
    <scope>NUCLEOTIDE SEQUENCE [LARGE SCALE GENOMIC DNA]</scope>
    <source>
        <strain evidence="1">TK-2024</strain>
        <tissue evidence="1">Old leaves</tissue>
    </source>
</reference>
<protein>
    <submittedName>
        <fullName evidence="1">Uncharacterized protein</fullName>
    </submittedName>
</protein>
<evidence type="ECO:0000313" key="1">
    <source>
        <dbReference type="EMBL" id="KAK8498345.1"/>
    </source>
</evidence>
<keyword evidence="2" id="KW-1185">Reference proteome</keyword>
<accession>A0ABR2AVZ1</accession>
<dbReference type="EMBL" id="JBBPBM010000268">
    <property type="protein sequence ID" value="KAK8498345.1"/>
    <property type="molecule type" value="Genomic_DNA"/>
</dbReference>
<name>A0ABR2AVZ1_9ROSI</name>
<proteinExistence type="predicted"/>
<organism evidence="1 2">
    <name type="scientific">Hibiscus sabdariffa</name>
    <name type="common">roselle</name>
    <dbReference type="NCBI Taxonomy" id="183260"/>
    <lineage>
        <taxon>Eukaryota</taxon>
        <taxon>Viridiplantae</taxon>
        <taxon>Streptophyta</taxon>
        <taxon>Embryophyta</taxon>
        <taxon>Tracheophyta</taxon>
        <taxon>Spermatophyta</taxon>
        <taxon>Magnoliopsida</taxon>
        <taxon>eudicotyledons</taxon>
        <taxon>Gunneridae</taxon>
        <taxon>Pentapetalae</taxon>
        <taxon>rosids</taxon>
        <taxon>malvids</taxon>
        <taxon>Malvales</taxon>
        <taxon>Malvaceae</taxon>
        <taxon>Malvoideae</taxon>
        <taxon>Hibiscus</taxon>
    </lineage>
</organism>
<sequence length="101" mass="11493">MSQRVPRIIGSITWQLPACWDLRHREKYLLFSQKDPLASCDSGGPALPLPLLAQYSTLSLIPPDVRFFFLRMVTATKECKVCLTLRRWPPQDPTGQISHKG</sequence>
<dbReference type="Proteomes" id="UP001472677">
    <property type="component" value="Unassembled WGS sequence"/>
</dbReference>